<dbReference type="AlphaFoldDB" id="A0AAD9LEH3"/>
<keyword evidence="2 4" id="KW-0853">WD repeat</keyword>
<dbReference type="PROSITE" id="PS50082">
    <property type="entry name" value="WD_REPEATS_2"/>
    <property type="match status" value="1"/>
</dbReference>
<dbReference type="InterPro" id="IPR044285">
    <property type="entry name" value="PWP1"/>
</dbReference>
<sequence length="390" mass="43339">MNVISSLKWLSKSYTYTDFFQSYIHRTEEAASDVDIDKEDVIEQEVITDEFDLANYDDEEIPGEQFFMLSNKDEKLLLEDPEELESRKLDGDDRVIVCGNSGEDCASIDFFIYNTAYCGLETCHSILLGAFPLALEIIPSLPNHAPLVAAGTYESHIDIWNMRDIDRLEPTITLGAGNRSQSNGHKDAVQCLSSSPHVAQLMASGSADSTAKVWDLNEAQVLNSFNHHTSNVQVVEFSPFDAAYLLTASFDKKASVCDVRVCKAKMNLKIESEVESAIWKDAHNILLSMENGVVAQYDLRNNEKIWQLQAHKKACSSIQLIDDIMVTCGLDSKAKVYKLNGSNPTKLASKNLNAGPLFNVTGSPDDKNLLGFGGEMLVIWDLETIEGYEK</sequence>
<protein>
    <submittedName>
        <fullName evidence="5">WD domain, G-beta repeat containing protein</fullName>
    </submittedName>
</protein>
<keyword evidence="1" id="KW-0597">Phosphoprotein</keyword>
<reference evidence="5" key="1">
    <citation type="journal article" date="2014" name="Nucleic Acids Res.">
        <title>The evolutionary dynamics of variant antigen genes in Babesia reveal a history of genomic innovation underlying host-parasite interaction.</title>
        <authorList>
            <person name="Jackson A.P."/>
            <person name="Otto T.D."/>
            <person name="Darby A."/>
            <person name="Ramaprasad A."/>
            <person name="Xia D."/>
            <person name="Echaide I.E."/>
            <person name="Farber M."/>
            <person name="Gahlot S."/>
            <person name="Gamble J."/>
            <person name="Gupta D."/>
            <person name="Gupta Y."/>
            <person name="Jackson L."/>
            <person name="Malandrin L."/>
            <person name="Malas T.B."/>
            <person name="Moussa E."/>
            <person name="Nair M."/>
            <person name="Reid A.J."/>
            <person name="Sanders M."/>
            <person name="Sharma J."/>
            <person name="Tracey A."/>
            <person name="Quail M.A."/>
            <person name="Weir W."/>
            <person name="Wastling J.M."/>
            <person name="Hall N."/>
            <person name="Willadsen P."/>
            <person name="Lingelbach K."/>
            <person name="Shiels B."/>
            <person name="Tait A."/>
            <person name="Berriman M."/>
            <person name="Allred D.R."/>
            <person name="Pain A."/>
        </authorList>
    </citation>
    <scope>NUCLEOTIDE SEQUENCE</scope>
    <source>
        <strain evidence="5">1802A</strain>
    </source>
</reference>
<keyword evidence="3" id="KW-0677">Repeat</keyword>
<dbReference type="InterPro" id="IPR019775">
    <property type="entry name" value="WD40_repeat_CS"/>
</dbReference>
<dbReference type="InterPro" id="IPR001680">
    <property type="entry name" value="WD40_rpt"/>
</dbReference>
<dbReference type="PROSITE" id="PS50294">
    <property type="entry name" value="WD_REPEATS_REGION"/>
    <property type="match status" value="1"/>
</dbReference>
<feature type="repeat" description="WD" evidence="4">
    <location>
        <begin position="182"/>
        <end position="224"/>
    </location>
</feature>
<evidence type="ECO:0000313" key="6">
    <source>
        <dbReference type="Proteomes" id="UP001195914"/>
    </source>
</evidence>
<accession>A0AAD9LEH3</accession>
<dbReference type="Gene3D" id="2.130.10.10">
    <property type="entry name" value="YVTN repeat-like/Quinoprotein amine dehydrogenase"/>
    <property type="match status" value="2"/>
</dbReference>
<evidence type="ECO:0000256" key="3">
    <source>
        <dbReference type="ARBA" id="ARBA00022737"/>
    </source>
</evidence>
<evidence type="ECO:0000256" key="2">
    <source>
        <dbReference type="ARBA" id="ARBA00022574"/>
    </source>
</evidence>
<keyword evidence="6" id="KW-1185">Reference proteome</keyword>
<evidence type="ECO:0000313" key="5">
    <source>
        <dbReference type="EMBL" id="KAK1932679.1"/>
    </source>
</evidence>
<dbReference type="Pfam" id="PF00400">
    <property type="entry name" value="WD40"/>
    <property type="match status" value="1"/>
</dbReference>
<dbReference type="EMBL" id="JAHBMH010000073">
    <property type="protein sequence ID" value="KAK1932679.1"/>
    <property type="molecule type" value="Genomic_DNA"/>
</dbReference>
<dbReference type="PANTHER" id="PTHR14091:SF0">
    <property type="entry name" value="PERIODIC TRYPTOPHAN PROTEIN 1 HOMOLOG"/>
    <property type="match status" value="1"/>
</dbReference>
<proteinExistence type="predicted"/>
<dbReference type="GO" id="GO:0006364">
    <property type="term" value="P:rRNA processing"/>
    <property type="evidence" value="ECO:0007669"/>
    <property type="project" value="InterPro"/>
</dbReference>
<name>A0AAD9LEH3_BABDI</name>
<dbReference type="InterPro" id="IPR036322">
    <property type="entry name" value="WD40_repeat_dom_sf"/>
</dbReference>
<gene>
    <name evidence="5" type="ORF">X943_000323</name>
</gene>
<dbReference type="PROSITE" id="PS00678">
    <property type="entry name" value="WD_REPEATS_1"/>
    <property type="match status" value="1"/>
</dbReference>
<evidence type="ECO:0000256" key="1">
    <source>
        <dbReference type="ARBA" id="ARBA00022553"/>
    </source>
</evidence>
<dbReference type="SUPFAM" id="SSF50978">
    <property type="entry name" value="WD40 repeat-like"/>
    <property type="match status" value="1"/>
</dbReference>
<dbReference type="PANTHER" id="PTHR14091">
    <property type="entry name" value="PERIODIC TRYPTOPHAN PROTEIN 1"/>
    <property type="match status" value="1"/>
</dbReference>
<dbReference type="InterPro" id="IPR015943">
    <property type="entry name" value="WD40/YVTN_repeat-like_dom_sf"/>
</dbReference>
<dbReference type="SMART" id="SM00320">
    <property type="entry name" value="WD40"/>
    <property type="match status" value="3"/>
</dbReference>
<organism evidence="5 6">
    <name type="scientific">Babesia divergens</name>
    <dbReference type="NCBI Taxonomy" id="32595"/>
    <lineage>
        <taxon>Eukaryota</taxon>
        <taxon>Sar</taxon>
        <taxon>Alveolata</taxon>
        <taxon>Apicomplexa</taxon>
        <taxon>Aconoidasida</taxon>
        <taxon>Piroplasmida</taxon>
        <taxon>Babesiidae</taxon>
        <taxon>Babesia</taxon>
    </lineage>
</organism>
<comment type="caution">
    <text evidence="5">The sequence shown here is derived from an EMBL/GenBank/DDBJ whole genome shotgun (WGS) entry which is preliminary data.</text>
</comment>
<evidence type="ECO:0000256" key="4">
    <source>
        <dbReference type="PROSITE-ProRule" id="PRU00221"/>
    </source>
</evidence>
<dbReference type="Proteomes" id="UP001195914">
    <property type="component" value="Unassembled WGS sequence"/>
</dbReference>
<dbReference type="GO" id="GO:0005634">
    <property type="term" value="C:nucleus"/>
    <property type="evidence" value="ECO:0007669"/>
    <property type="project" value="TreeGrafter"/>
</dbReference>
<reference evidence="5" key="2">
    <citation type="submission" date="2021-05" db="EMBL/GenBank/DDBJ databases">
        <authorList>
            <person name="Pain A."/>
        </authorList>
    </citation>
    <scope>NUCLEOTIDE SEQUENCE</scope>
    <source>
        <strain evidence="5">1802A</strain>
    </source>
</reference>